<dbReference type="PANTHER" id="PTHR11432:SF3">
    <property type="entry name" value="NADH-UBIQUINONE OXIDOREDUCTASE CHAIN 1"/>
    <property type="match status" value="1"/>
</dbReference>
<keyword evidence="4 6" id="KW-0472">Membrane</keyword>
<gene>
    <name evidence="7" type="ORF">H6H00_29015</name>
</gene>
<dbReference type="GO" id="GO:0005886">
    <property type="term" value="C:plasma membrane"/>
    <property type="evidence" value="ECO:0007669"/>
    <property type="project" value="UniProtKB-SubCell"/>
</dbReference>
<dbReference type="AlphaFoldDB" id="A0A7G7MGZ6"/>
<keyword evidence="5" id="KW-0520">NAD</keyword>
<evidence type="ECO:0000256" key="6">
    <source>
        <dbReference type="SAM" id="Phobius"/>
    </source>
</evidence>
<comment type="subcellular location">
    <subcellularLocation>
        <location evidence="5">Cell membrane</location>
        <topology evidence="5">Multi-pass membrane protein</topology>
    </subcellularLocation>
    <subcellularLocation>
        <location evidence="1">Membrane</location>
        <topology evidence="1">Multi-pass membrane protein</topology>
    </subcellularLocation>
</comment>
<name>A0A7G7MGZ6_9PSEU</name>
<evidence type="ECO:0000256" key="3">
    <source>
        <dbReference type="ARBA" id="ARBA00022989"/>
    </source>
</evidence>
<dbReference type="PANTHER" id="PTHR11432">
    <property type="entry name" value="NADH DEHYDROGENASE SUBUNIT 1"/>
    <property type="match status" value="1"/>
</dbReference>
<feature type="transmembrane region" description="Helical" evidence="6">
    <location>
        <begin position="256"/>
        <end position="273"/>
    </location>
</feature>
<keyword evidence="3 6" id="KW-1133">Transmembrane helix</keyword>
<dbReference type="InterPro" id="IPR001694">
    <property type="entry name" value="NADH_UbQ_OxRdtase_su1/FPO"/>
</dbReference>
<evidence type="ECO:0000313" key="7">
    <source>
        <dbReference type="EMBL" id="QNG52057.1"/>
    </source>
</evidence>
<feature type="transmembrane region" description="Helical" evidence="6">
    <location>
        <begin position="145"/>
        <end position="163"/>
    </location>
</feature>
<dbReference type="KEGG" id="ppel:H6H00_29015"/>
<dbReference type="GO" id="GO:0009060">
    <property type="term" value="P:aerobic respiration"/>
    <property type="evidence" value="ECO:0007669"/>
    <property type="project" value="TreeGrafter"/>
</dbReference>
<feature type="transmembrane region" description="Helical" evidence="6">
    <location>
        <begin position="175"/>
        <end position="198"/>
    </location>
</feature>
<protein>
    <submittedName>
        <fullName evidence="7">NADH-quinone oxidoreductase subunit H</fullName>
    </submittedName>
</protein>
<sequence>MNQVQQGPLWTVLLVPVLLGALALAGAAFARVLDARADGRRITGAVLAAPLAESGRLLVQQRRAVVASDRLLARIGVVLVPVAAVLAALVVPLGDTTASDLSVGIVWFNAMEIVMWAALWMAGWGTNSVWGLVGGYRFAVQGLSYELPHMFALITVATGAASLNVSDAVAAQDGLWFVVWMPVAFVAFLLSALALSFAGPFDTATGRDIAGGVLAEFSGVDRLLLLAGRWLLLAAAAAMSVPLFLGGGAGPLLPPWLWTLVKTVAVLGVLVWIRSRSATVRMDRFAEFGWIVLIPLTLLQALLVALVVVSRGPAMGGM</sequence>
<feature type="transmembrane region" description="Helical" evidence="6">
    <location>
        <begin position="230"/>
        <end position="250"/>
    </location>
</feature>
<keyword evidence="2 5" id="KW-0812">Transmembrane</keyword>
<feature type="transmembrane region" description="Helical" evidence="6">
    <location>
        <begin position="113"/>
        <end position="133"/>
    </location>
</feature>
<feature type="transmembrane region" description="Helical" evidence="6">
    <location>
        <begin position="71"/>
        <end position="93"/>
    </location>
</feature>
<dbReference type="Pfam" id="PF00146">
    <property type="entry name" value="NADHdh"/>
    <property type="match status" value="1"/>
</dbReference>
<evidence type="ECO:0000256" key="1">
    <source>
        <dbReference type="ARBA" id="ARBA00004141"/>
    </source>
</evidence>
<evidence type="ECO:0000256" key="2">
    <source>
        <dbReference type="ARBA" id="ARBA00022692"/>
    </source>
</evidence>
<dbReference type="RefSeq" id="WP_185718808.1">
    <property type="nucleotide sequence ID" value="NZ_BAAAWI010000001.1"/>
</dbReference>
<reference evidence="7 8" key="1">
    <citation type="submission" date="2020-08" db="EMBL/GenBank/DDBJ databases">
        <authorList>
            <person name="Mo P."/>
        </authorList>
    </citation>
    <scope>NUCLEOTIDE SEQUENCE [LARGE SCALE GENOMIC DNA]</scope>
    <source>
        <strain evidence="7 8">CGMCC 4.1532</strain>
    </source>
</reference>
<dbReference type="GO" id="GO:0003954">
    <property type="term" value="F:NADH dehydrogenase activity"/>
    <property type="evidence" value="ECO:0007669"/>
    <property type="project" value="TreeGrafter"/>
</dbReference>
<evidence type="ECO:0000256" key="5">
    <source>
        <dbReference type="RuleBase" id="RU000471"/>
    </source>
</evidence>
<dbReference type="EMBL" id="CP060131">
    <property type="protein sequence ID" value="QNG52057.1"/>
    <property type="molecule type" value="Genomic_DNA"/>
</dbReference>
<proteinExistence type="inferred from homology"/>
<dbReference type="Proteomes" id="UP000515728">
    <property type="component" value="Chromosome"/>
</dbReference>
<feature type="transmembrane region" description="Helical" evidence="6">
    <location>
        <begin position="12"/>
        <end position="33"/>
    </location>
</feature>
<organism evidence="7 8">
    <name type="scientific">Pseudonocardia petroleophila</name>
    <dbReference type="NCBI Taxonomy" id="37331"/>
    <lineage>
        <taxon>Bacteria</taxon>
        <taxon>Bacillati</taxon>
        <taxon>Actinomycetota</taxon>
        <taxon>Actinomycetes</taxon>
        <taxon>Pseudonocardiales</taxon>
        <taxon>Pseudonocardiaceae</taxon>
        <taxon>Pseudonocardia</taxon>
    </lineage>
</organism>
<comment type="similarity">
    <text evidence="5">Belongs to the complex I subunit 1 family.</text>
</comment>
<evidence type="ECO:0000313" key="8">
    <source>
        <dbReference type="Proteomes" id="UP000515728"/>
    </source>
</evidence>
<evidence type="ECO:0000256" key="4">
    <source>
        <dbReference type="ARBA" id="ARBA00023136"/>
    </source>
</evidence>
<feature type="transmembrane region" description="Helical" evidence="6">
    <location>
        <begin position="285"/>
        <end position="309"/>
    </location>
</feature>
<keyword evidence="8" id="KW-1185">Reference proteome</keyword>
<accession>A0A7G7MGZ6</accession>